<dbReference type="PANTHER" id="PTHR19860:SF40">
    <property type="entry name" value="WD40 REPEAT-CONTAINING PROTEIN"/>
    <property type="match status" value="1"/>
</dbReference>
<dbReference type="Gene3D" id="3.40.50.300">
    <property type="entry name" value="P-loop containing nucleotide triphosphate hydrolases"/>
    <property type="match status" value="1"/>
</dbReference>
<dbReference type="PANTHER" id="PTHR19860">
    <property type="entry name" value="DDB1- AND CUL4-ASSOCIATED FACTOR 12-RELATED"/>
    <property type="match status" value="1"/>
</dbReference>
<dbReference type="EMBL" id="DVHB01000040">
    <property type="protein sequence ID" value="HIR39125.1"/>
    <property type="molecule type" value="Genomic_DNA"/>
</dbReference>
<reference evidence="3" key="2">
    <citation type="journal article" date="2021" name="PeerJ">
        <title>Extensive microbial diversity within the chicken gut microbiome revealed by metagenomics and culture.</title>
        <authorList>
            <person name="Gilroy R."/>
            <person name="Ravi A."/>
            <person name="Getino M."/>
            <person name="Pursley I."/>
            <person name="Horton D.L."/>
            <person name="Alikhan N.F."/>
            <person name="Baker D."/>
            <person name="Gharbi K."/>
            <person name="Hall N."/>
            <person name="Watson M."/>
            <person name="Adriaenssens E.M."/>
            <person name="Foster-Nyarko E."/>
            <person name="Jarju S."/>
            <person name="Secka A."/>
            <person name="Antonio M."/>
            <person name="Oren A."/>
            <person name="Chaudhuri R.R."/>
            <person name="La Ragione R."/>
            <person name="Hildebrand F."/>
            <person name="Pallen M.J."/>
        </authorList>
    </citation>
    <scope>NUCLEOTIDE SEQUENCE</scope>
    <source>
        <strain evidence="3">ChiW25-3613</strain>
    </source>
</reference>
<dbReference type="InterPro" id="IPR051191">
    <property type="entry name" value="DCAF12"/>
</dbReference>
<gene>
    <name evidence="3" type="ORF">IAB90_01970</name>
</gene>
<dbReference type="InterPro" id="IPR027417">
    <property type="entry name" value="P-loop_NTPase"/>
</dbReference>
<evidence type="ECO:0000313" key="3">
    <source>
        <dbReference type="EMBL" id="HIR39125.1"/>
    </source>
</evidence>
<evidence type="ECO:0000256" key="1">
    <source>
        <dbReference type="ARBA" id="ARBA00022737"/>
    </source>
</evidence>
<dbReference type="Pfam" id="PF13271">
    <property type="entry name" value="DUF4062"/>
    <property type="match status" value="1"/>
</dbReference>
<comment type="caution">
    <text evidence="3">The sequence shown here is derived from an EMBL/GenBank/DDBJ whole genome shotgun (WGS) entry which is preliminary data.</text>
</comment>
<proteinExistence type="predicted"/>
<dbReference type="Proteomes" id="UP000824179">
    <property type="component" value="Unassembled WGS sequence"/>
</dbReference>
<dbReference type="SUPFAM" id="SSF52540">
    <property type="entry name" value="P-loop containing nucleoside triphosphate hydrolases"/>
    <property type="match status" value="1"/>
</dbReference>
<dbReference type="InterPro" id="IPR025139">
    <property type="entry name" value="DUF4062"/>
</dbReference>
<reference evidence="3" key="1">
    <citation type="submission" date="2020-10" db="EMBL/GenBank/DDBJ databases">
        <authorList>
            <person name="Gilroy R."/>
        </authorList>
    </citation>
    <scope>NUCLEOTIDE SEQUENCE</scope>
    <source>
        <strain evidence="3">ChiW25-3613</strain>
    </source>
</reference>
<accession>A0A9D1AF77</accession>
<organism evidence="3 4">
    <name type="scientific">Candidatus Coproplasma stercoripullorum</name>
    <dbReference type="NCBI Taxonomy" id="2840751"/>
    <lineage>
        <taxon>Bacteria</taxon>
        <taxon>Bacillati</taxon>
        <taxon>Bacillota</taxon>
        <taxon>Clostridia</taxon>
        <taxon>Eubacteriales</taxon>
        <taxon>Candidatus Coproplasma</taxon>
    </lineage>
</organism>
<evidence type="ECO:0000313" key="4">
    <source>
        <dbReference type="Proteomes" id="UP000824179"/>
    </source>
</evidence>
<sequence length="1423" mass="163974">MIKIFISSTFSDMQSERDIIQKNVLPKLRHFSRRMGHDVSIVDLRWGISGEEMDSNEVMSKILSVCAEEIEFCQPYFVLLLGDRYGTLPNEVSLMSFLKKHPEIPAEMAKNKSITEIEAMLAIQKMTNSSKLIVCVRDPDLIDKIPQQYRSIFSDIGEKANLLSALKKKITSSGNVEIISYQADWDEEQSAVCGLNSFADQLTNALIRQITNNIGPTESSPEKEAEAFDNMLTSNVLKKYVPREEYITDIVSFANGNEDVLVLSGASGNGKTYLMAKAADTLSKTNDYKTISLFLGNGLYDFSIESILTNLIYRLNNIAAENVFIENTLSLSDLKTLSISLIKKISQTHKLVVFVDNISALQLEDKESFLANFPLPQSKTAYKLVVSSASTEPIATNALAGYNWRTIDILGVDEEKMQKIANNLLSEQGKELGNSELTAFYNSCLFRSPLYVSLALKRLVMMSATDFNNIHELAIKENVDGGKALSMYMIRLIENFPETEGSFADIIIDRLAEEIGIKNHHLLIDLIVAANEQLRAHDLVEIINSLTFEKITLLDFINLIRNAEEILTINDLDGRVQFSHSLFKVHFANNAVTEDRKPHNAIFNYIDGLENDDSVRIRLYLIIALYTENYPKALSFIKYVNERHAKGAYQELKPIFLSRDKRDMFINLLNKLAKFAAAQGPEDLNILASEYNGDIYHIINKAAYGRKDSEIQILELLYCLMKKHKNEAACGSEYNRTIYMIAEKCGLTTSDFENRCQYFGDFLKYCSEFFESLDESYKHRDFILSDLGYAYEKNATIAAVMHKWRDASKLYDLAIQTISNEIHPSTNKLDLLEYQKCSHIVDKYNMLMSDFYTKKRMGWDNQENLSTYCHNILPELLEVVAFCEKAVDNFIQNERCMVLARYIGLLMEGNLVLARYYNIIDEHYKEKDYLENALKAGYAHYRMSDDVISLDQIRFIELQLGLSDACCLDERLCYLQKANQKTLEIMQRISNQDMRSKMEKVLDEINGQMMRIVFMKIHPNINIESKEFLSKSGLVFARDATKITHHTFYTVVSLCRDYLAETDHSGRPEIFSYNSNYEKVVSGIYAGMIVTIQEAITFGAKKIHGDFVNAYHYIGKNPTEAKIRFQIIWDENQDLMEMTSRFTFKFVEKIPNKYTLLAAIQTADIAEKTAHNLKVFAYESEEHEKHSFWEEQEINLHADVLLYRMLEALLEGDAFPTEHEKKRLFHRFCPAITDMRLFAFCIEKGGKILEKYLDFVSGKEHKHWYNIYQELVLSNHKQVKKDMTVIGKYLCENTDELEIKRVLYHSIFYESLALEYAYKDHRKDIAEKIVYNGYDHYLELGTLYILRHYDRAFYHSVISDVKRICLIRGIKQTVGNCYIRNMYGDTFCDEFVKLAKKSLENLKCAEKDDPRLYDKRKTPNWAE</sequence>
<evidence type="ECO:0000259" key="2">
    <source>
        <dbReference type="Pfam" id="PF13271"/>
    </source>
</evidence>
<dbReference type="GO" id="GO:0080008">
    <property type="term" value="C:Cul4-RING E3 ubiquitin ligase complex"/>
    <property type="evidence" value="ECO:0007669"/>
    <property type="project" value="TreeGrafter"/>
</dbReference>
<name>A0A9D1AF77_9FIRM</name>
<protein>
    <submittedName>
        <fullName evidence="3">DUF4062 domain-containing protein</fullName>
    </submittedName>
</protein>
<keyword evidence="1" id="KW-0677">Repeat</keyword>
<feature type="domain" description="DUF4062" evidence="2">
    <location>
        <begin position="3"/>
        <end position="94"/>
    </location>
</feature>